<dbReference type="KEGG" id="haz:A9404_12220"/>
<dbReference type="STRING" id="1860122.A9404_12220"/>
<sequence>MKLYVDGIGLFAPGLHGWADLAAILRGERRYEGGELPAFDHAVLPATERRRAGKSIKLAVDLAGQAVRAAGIDPTEPAIVFASTTGDTEVLTDICAALATEDRMISPMRFHNSVHNAASGYWTIAVGSRQPANAIALHERTAAAGLLEAAVQVVAEGIPVLLAVYDIPFPPPLNAAEPIATVFGASLLLRPEPTTHTLAELTIERTKEDGGAADTMHDPELETLRRGVPAARILPLLQALAGDSGTTVTLDYLAGQCVRIAVMPVRTAAHNNPNNQANQTPEAQP</sequence>
<protein>
    <recommendedName>
        <fullName evidence="1">Beta-ketoacyl synthase-like N-terminal domain-containing protein</fullName>
    </recommendedName>
</protein>
<dbReference type="Gene3D" id="3.40.47.10">
    <property type="match status" value="1"/>
</dbReference>
<gene>
    <name evidence="2" type="ORF">A9404_12220</name>
</gene>
<feature type="domain" description="Beta-ketoacyl synthase-like N-terminal" evidence="1">
    <location>
        <begin position="36"/>
        <end position="205"/>
    </location>
</feature>
<evidence type="ECO:0000259" key="1">
    <source>
        <dbReference type="Pfam" id="PF13723"/>
    </source>
</evidence>
<name>A0A191ZJM6_9GAMM</name>
<proteinExistence type="predicted"/>
<reference evidence="2 3" key="1">
    <citation type="submission" date="2016-06" db="EMBL/GenBank/DDBJ databases">
        <title>Insight into the functional genes involving in sulfur oxidation in Pearl River water.</title>
        <authorList>
            <person name="Luo J."/>
            <person name="Tan X."/>
            <person name="Lin W."/>
        </authorList>
    </citation>
    <scope>NUCLEOTIDE SEQUENCE [LARGE SCALE GENOMIC DNA]</scope>
    <source>
        <strain evidence="2 3">LS2</strain>
    </source>
</reference>
<organism evidence="2 3">
    <name type="scientific">Halothiobacillus diazotrophicus</name>
    <dbReference type="NCBI Taxonomy" id="1860122"/>
    <lineage>
        <taxon>Bacteria</taxon>
        <taxon>Pseudomonadati</taxon>
        <taxon>Pseudomonadota</taxon>
        <taxon>Gammaproteobacteria</taxon>
        <taxon>Chromatiales</taxon>
        <taxon>Halothiobacillaceae</taxon>
        <taxon>Halothiobacillus</taxon>
    </lineage>
</organism>
<dbReference type="SUPFAM" id="SSF53901">
    <property type="entry name" value="Thiolase-like"/>
    <property type="match status" value="1"/>
</dbReference>
<dbReference type="InterPro" id="IPR014030">
    <property type="entry name" value="Ketoacyl_synth_N"/>
</dbReference>
<accession>A0A191ZJM6</accession>
<dbReference type="Proteomes" id="UP000078596">
    <property type="component" value="Chromosome"/>
</dbReference>
<dbReference type="OrthoDB" id="9798676at2"/>
<keyword evidence="3" id="KW-1185">Reference proteome</keyword>
<dbReference type="EMBL" id="CP016027">
    <property type="protein sequence ID" value="ANJ68038.1"/>
    <property type="molecule type" value="Genomic_DNA"/>
</dbReference>
<evidence type="ECO:0000313" key="3">
    <source>
        <dbReference type="Proteomes" id="UP000078596"/>
    </source>
</evidence>
<dbReference type="AlphaFoldDB" id="A0A191ZJM6"/>
<dbReference type="Pfam" id="PF13723">
    <property type="entry name" value="Ketoacyl-synt_2"/>
    <property type="match status" value="1"/>
</dbReference>
<dbReference type="RefSeq" id="WP_066102095.1">
    <property type="nucleotide sequence ID" value="NZ_CP016027.1"/>
</dbReference>
<evidence type="ECO:0000313" key="2">
    <source>
        <dbReference type="EMBL" id="ANJ68038.1"/>
    </source>
</evidence>
<dbReference type="GO" id="GO:0016746">
    <property type="term" value="F:acyltransferase activity"/>
    <property type="evidence" value="ECO:0007669"/>
    <property type="project" value="InterPro"/>
</dbReference>
<dbReference type="InterPro" id="IPR016039">
    <property type="entry name" value="Thiolase-like"/>
</dbReference>